<protein>
    <submittedName>
        <fullName evidence="3">Uncharacterized protein</fullName>
    </submittedName>
</protein>
<evidence type="ECO:0000313" key="3">
    <source>
        <dbReference type="EMBL" id="KFD62389.1"/>
    </source>
</evidence>
<dbReference type="Proteomes" id="UP000030758">
    <property type="component" value="Unassembled WGS sequence"/>
</dbReference>
<accession>A0A085MYU3</accession>
<evidence type="ECO:0000313" key="2">
    <source>
        <dbReference type="EMBL" id="KFD58152.1"/>
    </source>
</evidence>
<dbReference type="EMBL" id="KL363185">
    <property type="protein sequence ID" value="KFD58152.1"/>
    <property type="molecule type" value="Genomic_DNA"/>
</dbReference>
<feature type="non-terminal residue" evidence="3">
    <location>
        <position position="151"/>
    </location>
</feature>
<gene>
    <name evidence="2" type="ORF">M513_00915</name>
    <name evidence="3" type="ORF">M514_00915</name>
</gene>
<keyword evidence="4" id="KW-1185">Reference proteome</keyword>
<feature type="region of interest" description="Disordered" evidence="1">
    <location>
        <begin position="132"/>
        <end position="151"/>
    </location>
</feature>
<evidence type="ECO:0000313" key="4">
    <source>
        <dbReference type="Proteomes" id="UP000030764"/>
    </source>
</evidence>
<reference evidence="3 4" key="1">
    <citation type="journal article" date="2014" name="Nat. Genet.">
        <title>Genome and transcriptome of the porcine whipworm Trichuris suis.</title>
        <authorList>
            <person name="Jex A.R."/>
            <person name="Nejsum P."/>
            <person name="Schwarz E.M."/>
            <person name="Hu L."/>
            <person name="Young N.D."/>
            <person name="Hall R.S."/>
            <person name="Korhonen P.K."/>
            <person name="Liao S."/>
            <person name="Thamsborg S."/>
            <person name="Xia J."/>
            <person name="Xu P."/>
            <person name="Wang S."/>
            <person name="Scheerlinck J.P."/>
            <person name="Hofmann A."/>
            <person name="Sternberg P.W."/>
            <person name="Wang J."/>
            <person name="Gasser R.B."/>
        </authorList>
    </citation>
    <scope>NUCLEOTIDE SEQUENCE [LARGE SCALE GENOMIC DNA]</scope>
    <source>
        <strain evidence="3">DCEP-RM93F</strain>
        <strain evidence="2">DCEP-RM93M</strain>
    </source>
</reference>
<dbReference type="Proteomes" id="UP000030764">
    <property type="component" value="Unassembled WGS sequence"/>
</dbReference>
<dbReference type="EMBL" id="KL367596">
    <property type="protein sequence ID" value="KFD62389.1"/>
    <property type="molecule type" value="Genomic_DNA"/>
</dbReference>
<evidence type="ECO:0000256" key="1">
    <source>
        <dbReference type="SAM" id="MobiDB-lite"/>
    </source>
</evidence>
<sequence length="151" mass="16535">MKEYGLEGYENQQWHSAMLPPAVAMATAHSARRATTTVLLLPGNFGKRDSSHCSRDTFGIEHSSILEPLVKIFASHLGRGLITKSGEQLPTMLHFLFVPVVPGNVACRNTTFAFHGHSGSLIQNVLKRSFKPSTKQNSYSNGQPSTCHRSA</sequence>
<name>A0A085MYU3_9BILA</name>
<proteinExistence type="predicted"/>
<organism evidence="3">
    <name type="scientific">Trichuris suis</name>
    <name type="common">pig whipworm</name>
    <dbReference type="NCBI Taxonomy" id="68888"/>
    <lineage>
        <taxon>Eukaryota</taxon>
        <taxon>Metazoa</taxon>
        <taxon>Ecdysozoa</taxon>
        <taxon>Nematoda</taxon>
        <taxon>Enoplea</taxon>
        <taxon>Dorylaimia</taxon>
        <taxon>Trichinellida</taxon>
        <taxon>Trichuridae</taxon>
        <taxon>Trichuris</taxon>
    </lineage>
</organism>
<dbReference type="AlphaFoldDB" id="A0A085MYU3"/>